<dbReference type="RefSeq" id="WP_386813335.1">
    <property type="nucleotide sequence ID" value="NZ_JBHTIH010000007.1"/>
</dbReference>
<evidence type="ECO:0000256" key="1">
    <source>
        <dbReference type="SAM" id="Phobius"/>
    </source>
</evidence>
<dbReference type="Pfam" id="PF20064">
    <property type="entry name" value="DUF6463"/>
    <property type="match status" value="1"/>
</dbReference>
<dbReference type="InterPro" id="IPR045590">
    <property type="entry name" value="DUF6463"/>
</dbReference>
<evidence type="ECO:0000313" key="3">
    <source>
        <dbReference type="Proteomes" id="UP001597090"/>
    </source>
</evidence>
<reference evidence="3" key="1">
    <citation type="journal article" date="2019" name="Int. J. Syst. Evol. Microbiol.">
        <title>The Global Catalogue of Microorganisms (GCM) 10K type strain sequencing project: providing services to taxonomists for standard genome sequencing and annotation.</title>
        <authorList>
            <consortium name="The Broad Institute Genomics Platform"/>
            <consortium name="The Broad Institute Genome Sequencing Center for Infectious Disease"/>
            <person name="Wu L."/>
            <person name="Ma J."/>
        </authorList>
    </citation>
    <scope>NUCLEOTIDE SEQUENCE [LARGE SCALE GENOMIC DNA]</scope>
    <source>
        <strain evidence="3">CCUG 55491</strain>
    </source>
</reference>
<accession>A0ABW2YPF0</accession>
<keyword evidence="1" id="KW-0812">Transmembrane</keyword>
<proteinExistence type="predicted"/>
<evidence type="ECO:0000313" key="2">
    <source>
        <dbReference type="EMBL" id="MFD0740223.1"/>
    </source>
</evidence>
<dbReference type="EMBL" id="JBHTIH010000007">
    <property type="protein sequence ID" value="MFD0740223.1"/>
    <property type="molecule type" value="Genomic_DNA"/>
</dbReference>
<protein>
    <submittedName>
        <fullName evidence="2">DUF6463 family protein</fullName>
    </submittedName>
</protein>
<gene>
    <name evidence="2" type="ORF">ACFQZQ_13140</name>
</gene>
<keyword evidence="1" id="KW-1133">Transmembrane helix</keyword>
<keyword evidence="3" id="KW-1185">Reference proteome</keyword>
<dbReference type="Proteomes" id="UP001597090">
    <property type="component" value="Unassembled WGS sequence"/>
</dbReference>
<feature type="transmembrane region" description="Helical" evidence="1">
    <location>
        <begin position="48"/>
        <end position="68"/>
    </location>
</feature>
<feature type="transmembrane region" description="Helical" evidence="1">
    <location>
        <begin position="80"/>
        <end position="103"/>
    </location>
</feature>
<name>A0ABW2YPF0_9GAMM</name>
<comment type="caution">
    <text evidence="2">The sequence shown here is derived from an EMBL/GenBank/DDBJ whole genome shotgun (WGS) entry which is preliminary data.</text>
</comment>
<organism evidence="2 3">
    <name type="scientific">Lysobacter koreensis</name>
    <dbReference type="NCBI Taxonomy" id="266122"/>
    <lineage>
        <taxon>Bacteria</taxon>
        <taxon>Pseudomonadati</taxon>
        <taxon>Pseudomonadota</taxon>
        <taxon>Gammaproteobacteria</taxon>
        <taxon>Lysobacterales</taxon>
        <taxon>Lysobacteraceae</taxon>
        <taxon>Lysobacter</taxon>
    </lineage>
</organism>
<sequence length="122" mass="13003">MKKWIGKWVMFVALGHTVVGITFFGSVYRELLASGLYNSITSEKAGLAAWFALFGAVLFVVGMLLSALEANGSPIPRSVGVALLLLTVLGVVLMPVSGFWLMFPVALLIVLKKAPGVRPLAI</sequence>
<feature type="transmembrane region" description="Helical" evidence="1">
    <location>
        <begin position="7"/>
        <end position="28"/>
    </location>
</feature>
<keyword evidence="1" id="KW-0472">Membrane</keyword>